<dbReference type="CDD" id="cd01392">
    <property type="entry name" value="HTH_LacI"/>
    <property type="match status" value="1"/>
</dbReference>
<gene>
    <name evidence="6" type="ORF">CaldiYA01_02480</name>
</gene>
<dbReference type="InterPro" id="IPR001387">
    <property type="entry name" value="Cro/C1-type_HTH"/>
</dbReference>
<keyword evidence="7" id="KW-1185">Reference proteome</keyword>
<dbReference type="PROSITE" id="PS00356">
    <property type="entry name" value="HTH_LACI_1"/>
    <property type="match status" value="1"/>
</dbReference>
<dbReference type="InterPro" id="IPR000843">
    <property type="entry name" value="HTH_LacI"/>
</dbReference>
<name>A0ABM7NJK7_9FIRM</name>
<dbReference type="Pfam" id="PF00356">
    <property type="entry name" value="LacI"/>
    <property type="match status" value="1"/>
</dbReference>
<dbReference type="SUPFAM" id="SSF47413">
    <property type="entry name" value="lambda repressor-like DNA-binding domains"/>
    <property type="match status" value="1"/>
</dbReference>
<dbReference type="InterPro" id="IPR046335">
    <property type="entry name" value="LacI/GalR-like_sensor"/>
</dbReference>
<dbReference type="EMBL" id="AP024480">
    <property type="protein sequence ID" value="BCS80288.1"/>
    <property type="molecule type" value="Genomic_DNA"/>
</dbReference>
<dbReference type="Gene3D" id="1.10.260.40">
    <property type="entry name" value="lambda repressor-like DNA-binding domains"/>
    <property type="match status" value="1"/>
</dbReference>
<accession>A0ABM7NJK7</accession>
<dbReference type="Gene3D" id="3.40.50.2300">
    <property type="match status" value="2"/>
</dbReference>
<evidence type="ECO:0000256" key="3">
    <source>
        <dbReference type="ARBA" id="ARBA00023163"/>
    </source>
</evidence>
<dbReference type="SUPFAM" id="SSF53822">
    <property type="entry name" value="Periplasmic binding protein-like I"/>
    <property type="match status" value="1"/>
</dbReference>
<keyword evidence="3" id="KW-0804">Transcription</keyword>
<feature type="domain" description="HTH cro/C1-type" evidence="5">
    <location>
        <begin position="4"/>
        <end position="47"/>
    </location>
</feature>
<proteinExistence type="predicted"/>
<feature type="domain" description="HTH lacI-type" evidence="4">
    <location>
        <begin position="3"/>
        <end position="57"/>
    </location>
</feature>
<dbReference type="PANTHER" id="PTHR30146">
    <property type="entry name" value="LACI-RELATED TRANSCRIPTIONAL REPRESSOR"/>
    <property type="match status" value="1"/>
</dbReference>
<dbReference type="SMART" id="SM00354">
    <property type="entry name" value="HTH_LACI"/>
    <property type="match status" value="1"/>
</dbReference>
<keyword evidence="2" id="KW-0238">DNA-binding</keyword>
<evidence type="ECO:0000256" key="2">
    <source>
        <dbReference type="ARBA" id="ARBA00023125"/>
    </source>
</evidence>
<sequence>MMATIKEIAKEANVSPSTVSRVLAGSSKISPETTKRVLEAIKKLGYVPNANAKGLVVKKSFTVGVFVPREPENAFLNSFFDQVITSICAVVNNFEYDILLALSNPEKERELLKRLVESKKVDGFVLLSSREKDPAIEYLKSIDFKFVVIGRPIGYENSVNWVDNDNVKAGFEATEYLIRLGHRKIAFMGGPSDLVVTSDRFSGYRKALEKYGIQPKSLYIKFANYYKKSYRENAYEILNQQDRPTAIVCMDDLVAIEVFKVAENLNLKVGKDLSVIAFNNSNVSEICRPPLTTVDINIFHLGRLAAEVLMMDLSESTKTYRRIIVPHQIVERESCGKVQTL</sequence>
<keyword evidence="1" id="KW-0805">Transcription regulation</keyword>
<evidence type="ECO:0000256" key="1">
    <source>
        <dbReference type="ARBA" id="ARBA00023015"/>
    </source>
</evidence>
<evidence type="ECO:0000313" key="7">
    <source>
        <dbReference type="Proteomes" id="UP000663623"/>
    </source>
</evidence>
<evidence type="ECO:0000259" key="4">
    <source>
        <dbReference type="PROSITE" id="PS50932"/>
    </source>
</evidence>
<dbReference type="Proteomes" id="UP000663623">
    <property type="component" value="Chromosome"/>
</dbReference>
<reference evidence="6 7" key="1">
    <citation type="submission" date="2021-02" db="EMBL/GenBank/DDBJ databases">
        <title>Nitrogen-fixing ability and nitrogen fixation related genes of thermophilic fermentative bacteria in the genus Caldicellulosiruptor.</title>
        <authorList>
            <person name="Chen Y."/>
            <person name="Nishihara A."/>
            <person name="Haruta S."/>
        </authorList>
    </citation>
    <scope>NUCLEOTIDE SEQUENCE [LARGE SCALE GENOMIC DNA]</scope>
    <source>
        <strain evidence="6 7">YA01</strain>
    </source>
</reference>
<dbReference type="PROSITE" id="PS50943">
    <property type="entry name" value="HTH_CROC1"/>
    <property type="match status" value="1"/>
</dbReference>
<dbReference type="CDD" id="cd06294">
    <property type="entry name" value="PBP1_MalR-like"/>
    <property type="match status" value="1"/>
</dbReference>
<dbReference type="PANTHER" id="PTHR30146:SF109">
    <property type="entry name" value="HTH-TYPE TRANSCRIPTIONAL REGULATOR GALS"/>
    <property type="match status" value="1"/>
</dbReference>
<dbReference type="InterPro" id="IPR028082">
    <property type="entry name" value="Peripla_BP_I"/>
</dbReference>
<evidence type="ECO:0000313" key="6">
    <source>
        <dbReference type="EMBL" id="BCS80288.1"/>
    </source>
</evidence>
<organism evidence="6 7">
    <name type="scientific">Caldicellulosiruptor diazotrophicus</name>
    <dbReference type="NCBI Taxonomy" id="2806205"/>
    <lineage>
        <taxon>Bacteria</taxon>
        <taxon>Bacillati</taxon>
        <taxon>Bacillota</taxon>
        <taxon>Bacillota incertae sedis</taxon>
        <taxon>Caldicellulosiruptorales</taxon>
        <taxon>Caldicellulosiruptoraceae</taxon>
        <taxon>Caldicellulosiruptor</taxon>
    </lineage>
</organism>
<dbReference type="PROSITE" id="PS50932">
    <property type="entry name" value="HTH_LACI_2"/>
    <property type="match status" value="1"/>
</dbReference>
<dbReference type="Pfam" id="PF13377">
    <property type="entry name" value="Peripla_BP_3"/>
    <property type="match status" value="1"/>
</dbReference>
<dbReference type="InterPro" id="IPR010982">
    <property type="entry name" value="Lambda_DNA-bd_dom_sf"/>
</dbReference>
<protein>
    <submittedName>
        <fullName evidence="6">LacI family transcriptional regulator</fullName>
    </submittedName>
</protein>
<evidence type="ECO:0000259" key="5">
    <source>
        <dbReference type="PROSITE" id="PS50943"/>
    </source>
</evidence>